<sequence>MVASWLPDPPMGRSSDEISTLSAPVVFVDSDTDDEESNAGNENTLENGGYQLLNGMNFPDPDESHEESEDGSSNVSSESAQEMPSDSNSDCTDSNSSVLVPESTQSDNAETRDINVDYEQVRAVMAHVTLPASATPSWATAIPDSEWCTFLQDRIRTLQGRNELDPESEN</sequence>
<keyword evidence="6" id="KW-0744">Spermatogenesis</keyword>
<evidence type="ECO:0000313" key="9">
    <source>
        <dbReference type="Proteomes" id="UP001367676"/>
    </source>
</evidence>
<dbReference type="GO" id="GO:0030154">
    <property type="term" value="P:cell differentiation"/>
    <property type="evidence" value="ECO:0007669"/>
    <property type="project" value="UniProtKB-KW"/>
</dbReference>
<name>A0AAN9TA11_9HEMI</name>
<keyword evidence="3" id="KW-0217">Developmental protein</keyword>
<feature type="region of interest" description="Disordered" evidence="7">
    <location>
        <begin position="1"/>
        <end position="114"/>
    </location>
</feature>
<evidence type="ECO:0000256" key="6">
    <source>
        <dbReference type="ARBA" id="ARBA00022871"/>
    </source>
</evidence>
<evidence type="ECO:0000313" key="8">
    <source>
        <dbReference type="EMBL" id="KAK7576761.1"/>
    </source>
</evidence>
<evidence type="ECO:0000256" key="5">
    <source>
        <dbReference type="ARBA" id="ARBA00022782"/>
    </source>
</evidence>
<comment type="function">
    <text evidence="1">May play an important role in spermatogenesis and/or testis development.</text>
</comment>
<dbReference type="AlphaFoldDB" id="A0AAN9TA11"/>
<dbReference type="Proteomes" id="UP001367676">
    <property type="component" value="Unassembled WGS sequence"/>
</dbReference>
<evidence type="ECO:0000256" key="3">
    <source>
        <dbReference type="ARBA" id="ARBA00022473"/>
    </source>
</evidence>
<evidence type="ECO:0000256" key="1">
    <source>
        <dbReference type="ARBA" id="ARBA00002540"/>
    </source>
</evidence>
<evidence type="ECO:0000256" key="2">
    <source>
        <dbReference type="ARBA" id="ARBA00022245"/>
    </source>
</evidence>
<protein>
    <recommendedName>
        <fullName evidence="2">Male-enhanced antigen 1</fullName>
    </recommendedName>
</protein>
<gene>
    <name evidence="8" type="ORF">V9T40_013047</name>
</gene>
<keyword evidence="9" id="KW-1185">Reference proteome</keyword>
<evidence type="ECO:0000256" key="7">
    <source>
        <dbReference type="SAM" id="MobiDB-lite"/>
    </source>
</evidence>
<feature type="compositionally biased region" description="Low complexity" evidence="7">
    <location>
        <begin position="71"/>
        <end position="97"/>
    </location>
</feature>
<comment type="caution">
    <text evidence="8">The sequence shown here is derived from an EMBL/GenBank/DDBJ whole genome shotgun (WGS) entry which is preliminary data.</text>
</comment>
<dbReference type="InterPro" id="IPR009685">
    <property type="entry name" value="MEA1"/>
</dbReference>
<accession>A0AAN9TA11</accession>
<organism evidence="8 9">
    <name type="scientific">Parthenolecanium corni</name>
    <dbReference type="NCBI Taxonomy" id="536013"/>
    <lineage>
        <taxon>Eukaryota</taxon>
        <taxon>Metazoa</taxon>
        <taxon>Ecdysozoa</taxon>
        <taxon>Arthropoda</taxon>
        <taxon>Hexapoda</taxon>
        <taxon>Insecta</taxon>
        <taxon>Pterygota</taxon>
        <taxon>Neoptera</taxon>
        <taxon>Paraneoptera</taxon>
        <taxon>Hemiptera</taxon>
        <taxon>Sternorrhyncha</taxon>
        <taxon>Coccoidea</taxon>
        <taxon>Coccidae</taxon>
        <taxon>Parthenolecanium</taxon>
    </lineage>
</organism>
<dbReference type="PANTHER" id="PTHR17005">
    <property type="entry name" value="MALE-ENHANCED ANTIGEN-1"/>
    <property type="match status" value="1"/>
</dbReference>
<keyword evidence="4" id="KW-0597">Phosphoprotein</keyword>
<keyword evidence="5" id="KW-0221">Differentiation</keyword>
<dbReference type="Pfam" id="PF06910">
    <property type="entry name" value="MEA1"/>
    <property type="match status" value="1"/>
</dbReference>
<evidence type="ECO:0000256" key="4">
    <source>
        <dbReference type="ARBA" id="ARBA00022553"/>
    </source>
</evidence>
<proteinExistence type="predicted"/>
<dbReference type="EMBL" id="JBBCAQ010000036">
    <property type="protein sequence ID" value="KAK7576761.1"/>
    <property type="molecule type" value="Genomic_DNA"/>
</dbReference>
<reference evidence="8 9" key="1">
    <citation type="submission" date="2024-03" db="EMBL/GenBank/DDBJ databases">
        <title>Adaptation during the transition from Ophiocordyceps entomopathogen to insect associate is accompanied by gene loss and intensified selection.</title>
        <authorList>
            <person name="Ward C.M."/>
            <person name="Onetto C.A."/>
            <person name="Borneman A.R."/>
        </authorList>
    </citation>
    <scope>NUCLEOTIDE SEQUENCE [LARGE SCALE GENOMIC DNA]</scope>
    <source>
        <strain evidence="8">AWRI1</strain>
        <tissue evidence="8">Single Adult Female</tissue>
    </source>
</reference>
<dbReference type="GO" id="GO:0007283">
    <property type="term" value="P:spermatogenesis"/>
    <property type="evidence" value="ECO:0007669"/>
    <property type="project" value="UniProtKB-KW"/>
</dbReference>
<feature type="compositionally biased region" description="Acidic residues" evidence="7">
    <location>
        <begin position="60"/>
        <end position="70"/>
    </location>
</feature>